<evidence type="ECO:0000259" key="6">
    <source>
        <dbReference type="Pfam" id="PF13407"/>
    </source>
</evidence>
<sequence>MKRKVISIIMGIALFAMAMTGCGSSQETTTEGTAVESTEQEAATEGTEAGDSGQTAEANADGKALKIGYYGIDTTQAFFKDVYDGLQKACDERGWELNAQFTNYDPVKMRSAYDQFKAMGVDIIIDGNAMQDIILPFAQEAANDGIPYLGLHVDLPEPAYTYGTANTDMGKAIGEFIGQQVKDEWGGKTDLILLVGTFTTGPEITERLTSAVPALGEYVSDIDSVEQIKIDADAGDTQAVYQQVSDALSANPGKKIVMFCQTDDMANAAFSAVEAAGRSADVMGTGSDCSAVATDYFKAAIDSQNTTAPWRGSIYLGAINYGEALCDLSEKIVAGEEVPYVNTFVPEVVGINNLYDVFPEMK</sequence>
<organism evidence="7 8">
    <name type="scientific">Suilimivivens aceti</name>
    <dbReference type="NCBI Taxonomy" id="2981774"/>
    <lineage>
        <taxon>Bacteria</taxon>
        <taxon>Bacillati</taxon>
        <taxon>Bacillota</taxon>
        <taxon>Clostridia</taxon>
        <taxon>Lachnospirales</taxon>
        <taxon>Lachnospiraceae</taxon>
        <taxon>Suilimivivens</taxon>
    </lineage>
</organism>
<dbReference type="EMBL" id="JAOQKJ010000004">
    <property type="protein sequence ID" value="MCU6744138.1"/>
    <property type="molecule type" value="Genomic_DNA"/>
</dbReference>
<evidence type="ECO:0000256" key="4">
    <source>
        <dbReference type="SAM" id="MobiDB-lite"/>
    </source>
</evidence>
<feature type="chain" id="PRO_5047254698" evidence="5">
    <location>
        <begin position="19"/>
        <end position="362"/>
    </location>
</feature>
<dbReference type="PANTHER" id="PTHR46847">
    <property type="entry name" value="D-ALLOSE-BINDING PERIPLASMIC PROTEIN-RELATED"/>
    <property type="match status" value="1"/>
</dbReference>
<accession>A0ABT2T1L6</accession>
<dbReference type="InterPro" id="IPR025997">
    <property type="entry name" value="SBP_2_dom"/>
</dbReference>
<keyword evidence="3 5" id="KW-0732">Signal</keyword>
<evidence type="ECO:0000256" key="1">
    <source>
        <dbReference type="ARBA" id="ARBA00004196"/>
    </source>
</evidence>
<comment type="subcellular location">
    <subcellularLocation>
        <location evidence="1">Cell envelope</location>
    </subcellularLocation>
</comment>
<proteinExistence type="inferred from homology"/>
<comment type="caution">
    <text evidence="7">The sequence shown here is derived from an EMBL/GenBank/DDBJ whole genome shotgun (WGS) entry which is preliminary data.</text>
</comment>
<protein>
    <submittedName>
        <fullName evidence="7">Substrate-binding domain-containing protein</fullName>
    </submittedName>
</protein>
<feature type="compositionally biased region" description="Low complexity" evidence="4">
    <location>
        <begin position="36"/>
        <end position="53"/>
    </location>
</feature>
<dbReference type="PROSITE" id="PS51257">
    <property type="entry name" value="PROKAR_LIPOPROTEIN"/>
    <property type="match status" value="1"/>
</dbReference>
<dbReference type="PANTHER" id="PTHR46847:SF1">
    <property type="entry name" value="D-ALLOSE-BINDING PERIPLASMIC PROTEIN-RELATED"/>
    <property type="match status" value="1"/>
</dbReference>
<dbReference type="Gene3D" id="3.40.50.2300">
    <property type="match status" value="2"/>
</dbReference>
<dbReference type="Pfam" id="PF13407">
    <property type="entry name" value="Peripla_BP_4"/>
    <property type="match status" value="1"/>
</dbReference>
<dbReference type="SUPFAM" id="SSF53822">
    <property type="entry name" value="Periplasmic binding protein-like I"/>
    <property type="match status" value="1"/>
</dbReference>
<dbReference type="CDD" id="cd01536">
    <property type="entry name" value="PBP1_ABC_sugar_binding-like"/>
    <property type="match status" value="1"/>
</dbReference>
<evidence type="ECO:0000256" key="5">
    <source>
        <dbReference type="SAM" id="SignalP"/>
    </source>
</evidence>
<evidence type="ECO:0000313" key="7">
    <source>
        <dbReference type="EMBL" id="MCU6744138.1"/>
    </source>
</evidence>
<name>A0ABT2T1L6_9FIRM</name>
<evidence type="ECO:0000256" key="2">
    <source>
        <dbReference type="ARBA" id="ARBA00007639"/>
    </source>
</evidence>
<gene>
    <name evidence="7" type="ORF">OCV77_06455</name>
</gene>
<reference evidence="7 8" key="1">
    <citation type="journal article" date="2021" name="ISME Commun">
        <title>Automated analysis of genomic sequences facilitates high-throughput and comprehensive description of bacteria.</title>
        <authorList>
            <person name="Hitch T.C.A."/>
        </authorList>
    </citation>
    <scope>NUCLEOTIDE SEQUENCE [LARGE SCALE GENOMIC DNA]</scope>
    <source>
        <strain evidence="7 8">Sanger_18</strain>
    </source>
</reference>
<comment type="similarity">
    <text evidence="2">Belongs to the bacterial solute-binding protein 2 family.</text>
</comment>
<evidence type="ECO:0000313" key="8">
    <source>
        <dbReference type="Proteomes" id="UP001652432"/>
    </source>
</evidence>
<dbReference type="RefSeq" id="WP_262574111.1">
    <property type="nucleotide sequence ID" value="NZ_JAOQKJ010000004.1"/>
</dbReference>
<feature type="signal peptide" evidence="5">
    <location>
        <begin position="1"/>
        <end position="18"/>
    </location>
</feature>
<dbReference type="InterPro" id="IPR028082">
    <property type="entry name" value="Peripla_BP_I"/>
</dbReference>
<dbReference type="Proteomes" id="UP001652432">
    <property type="component" value="Unassembled WGS sequence"/>
</dbReference>
<feature type="region of interest" description="Disordered" evidence="4">
    <location>
        <begin position="26"/>
        <end position="56"/>
    </location>
</feature>
<evidence type="ECO:0000256" key="3">
    <source>
        <dbReference type="ARBA" id="ARBA00022729"/>
    </source>
</evidence>
<keyword evidence="8" id="KW-1185">Reference proteome</keyword>
<feature type="domain" description="Periplasmic binding protein" evidence="6">
    <location>
        <begin position="73"/>
        <end position="299"/>
    </location>
</feature>